<feature type="domain" description="DUF659" evidence="6">
    <location>
        <begin position="133"/>
        <end position="271"/>
    </location>
</feature>
<evidence type="ECO:0000313" key="7">
    <source>
        <dbReference type="EMBL" id="KAE9049844.1"/>
    </source>
</evidence>
<evidence type="ECO:0000259" key="6">
    <source>
        <dbReference type="Pfam" id="PF04937"/>
    </source>
</evidence>
<protein>
    <recommendedName>
        <fullName evidence="6">DUF659 domain-containing protein</fullName>
    </recommendedName>
</protein>
<accession>A0A6A3NW73</accession>
<comment type="caution">
    <text evidence="7">The sequence shown here is derived from an EMBL/GenBank/DDBJ whole genome shotgun (WGS) entry which is preliminary data.</text>
</comment>
<keyword evidence="4" id="KW-0862">Zinc</keyword>
<proteinExistence type="predicted"/>
<evidence type="ECO:0000256" key="2">
    <source>
        <dbReference type="ARBA" id="ARBA00022723"/>
    </source>
</evidence>
<keyword evidence="2" id="KW-0479">Metal-binding</keyword>
<dbReference type="PANTHER" id="PTHR46481">
    <property type="entry name" value="ZINC FINGER BED DOMAIN-CONTAINING PROTEIN 4"/>
    <property type="match status" value="1"/>
</dbReference>
<comment type="subcellular location">
    <subcellularLocation>
        <location evidence="1">Nucleus</location>
    </subcellularLocation>
</comment>
<dbReference type="PANTHER" id="PTHR46481:SF10">
    <property type="entry name" value="ZINC FINGER BED DOMAIN-CONTAINING PROTEIN 39"/>
    <property type="match status" value="1"/>
</dbReference>
<reference evidence="7 8" key="1">
    <citation type="submission" date="2018-09" db="EMBL/GenBank/DDBJ databases">
        <title>Genomic investigation of the strawberry pathogen Phytophthora fragariae indicates pathogenicity is determined by transcriptional variation in three key races.</title>
        <authorList>
            <person name="Adams T.M."/>
            <person name="Armitage A.D."/>
            <person name="Sobczyk M.K."/>
            <person name="Bates H.J."/>
            <person name="Dunwell J.M."/>
            <person name="Nellist C.F."/>
            <person name="Harrison R.J."/>
        </authorList>
    </citation>
    <scope>NUCLEOTIDE SEQUENCE [LARGE SCALE GENOMIC DNA]</scope>
    <source>
        <strain evidence="7 8">SCRP249</strain>
    </source>
</reference>
<evidence type="ECO:0000313" key="8">
    <source>
        <dbReference type="Proteomes" id="UP000429607"/>
    </source>
</evidence>
<sequence>MNTDTSTVAARFATTSSPPTVGRNHKAVWGLMDVDGKDVWCKRCGQLVHSSGRTHVERVEKHVFDRCVKRPSSYKITDISQPKLNSSVLKLFQERFAWWVYTTGMAFYETEHHTLLEALQVLNPGISVPSSYQLENGLLDLAYDKPVNRLTVSLCGRVATLETSGWTDINGMAVINYMAVFGELAFFLESAYTGTQSHDSAFLVADVKRVLAKYKQLKFSSVITDNTAANKAMWEAMQSEYPKLFFHGCVCHALHLMVKDMLERLPWLKSLQDGCKELVVFFKRNHKLWFMLRQKLKEKKLRAPVLPAATKWGSLLAWLDTVLAAESILFSMVSARNFLQAKKKSQRQKRKMVYTLVTGSDFISMLKKGTSLLRVVANQLAKYEKDNTPISEVYKTFLDLPKEFDATCLTPRELKIMKDIVDERFGFVCSNAYGLAYLLDPRFCGEGMDVATRTSVESFRSTWFGEDQADRVLLQLSAFH</sequence>
<evidence type="ECO:0000256" key="1">
    <source>
        <dbReference type="ARBA" id="ARBA00004123"/>
    </source>
</evidence>
<dbReference type="AlphaFoldDB" id="A0A6A3NW73"/>
<gene>
    <name evidence="7" type="ORF">PR001_g2938</name>
</gene>
<dbReference type="GO" id="GO:0008270">
    <property type="term" value="F:zinc ion binding"/>
    <property type="evidence" value="ECO:0007669"/>
    <property type="project" value="UniProtKB-KW"/>
</dbReference>
<keyword evidence="3" id="KW-0863">Zinc-finger</keyword>
<keyword evidence="5" id="KW-0539">Nucleus</keyword>
<dbReference type="InterPro" id="IPR052035">
    <property type="entry name" value="ZnF_BED_domain_contain"/>
</dbReference>
<evidence type="ECO:0000256" key="5">
    <source>
        <dbReference type="ARBA" id="ARBA00023242"/>
    </source>
</evidence>
<evidence type="ECO:0000256" key="3">
    <source>
        <dbReference type="ARBA" id="ARBA00022771"/>
    </source>
</evidence>
<dbReference type="Pfam" id="PF04937">
    <property type="entry name" value="DUF659"/>
    <property type="match status" value="1"/>
</dbReference>
<dbReference type="InterPro" id="IPR012337">
    <property type="entry name" value="RNaseH-like_sf"/>
</dbReference>
<dbReference type="EMBL" id="QXFV01000106">
    <property type="protein sequence ID" value="KAE9049844.1"/>
    <property type="molecule type" value="Genomic_DNA"/>
</dbReference>
<dbReference type="GO" id="GO:0005634">
    <property type="term" value="C:nucleus"/>
    <property type="evidence" value="ECO:0007669"/>
    <property type="project" value="UniProtKB-SubCell"/>
</dbReference>
<evidence type="ECO:0000256" key="4">
    <source>
        <dbReference type="ARBA" id="ARBA00022833"/>
    </source>
</evidence>
<dbReference type="SUPFAM" id="SSF53098">
    <property type="entry name" value="Ribonuclease H-like"/>
    <property type="match status" value="1"/>
</dbReference>
<name>A0A6A3NW73_9STRA</name>
<organism evidence="7 8">
    <name type="scientific">Phytophthora rubi</name>
    <dbReference type="NCBI Taxonomy" id="129364"/>
    <lineage>
        <taxon>Eukaryota</taxon>
        <taxon>Sar</taxon>
        <taxon>Stramenopiles</taxon>
        <taxon>Oomycota</taxon>
        <taxon>Peronosporomycetes</taxon>
        <taxon>Peronosporales</taxon>
        <taxon>Peronosporaceae</taxon>
        <taxon>Phytophthora</taxon>
    </lineage>
</organism>
<dbReference type="Proteomes" id="UP000429607">
    <property type="component" value="Unassembled WGS sequence"/>
</dbReference>
<dbReference type="InterPro" id="IPR007021">
    <property type="entry name" value="DUF659"/>
</dbReference>